<protein>
    <submittedName>
        <fullName evidence="2">Uncharacterized protein</fullName>
    </submittedName>
</protein>
<keyword evidence="1" id="KW-0472">Membrane</keyword>
<feature type="transmembrane region" description="Helical" evidence="1">
    <location>
        <begin position="6"/>
        <end position="25"/>
    </location>
</feature>
<evidence type="ECO:0000256" key="1">
    <source>
        <dbReference type="SAM" id="Phobius"/>
    </source>
</evidence>
<sequence>MSFKIAILVCLTLMCLIAIITYYLGKKVSTNLFKYIPVFALGFGSIFFYTRLKFISYPNSFESIFDKVAIFLLLVVFTIALLEAVIIEIVANTELFRKGFLVMRKRLKLLTIKKEQV</sequence>
<proteinExistence type="predicted"/>
<accession>A0A1I5WHR2</accession>
<keyword evidence="3" id="KW-1185">Reference proteome</keyword>
<name>A0A1I5WHR2_9BACI</name>
<dbReference type="Proteomes" id="UP000198734">
    <property type="component" value="Unassembled WGS sequence"/>
</dbReference>
<feature type="transmembrane region" description="Helical" evidence="1">
    <location>
        <begin position="32"/>
        <end position="50"/>
    </location>
</feature>
<evidence type="ECO:0000313" key="3">
    <source>
        <dbReference type="Proteomes" id="UP000198734"/>
    </source>
</evidence>
<evidence type="ECO:0000313" key="2">
    <source>
        <dbReference type="EMBL" id="SFQ19342.1"/>
    </source>
</evidence>
<dbReference type="AlphaFoldDB" id="A0A1I5WHR2"/>
<feature type="transmembrane region" description="Helical" evidence="1">
    <location>
        <begin position="70"/>
        <end position="96"/>
    </location>
</feature>
<gene>
    <name evidence="2" type="ORF">SAMN05421670_1285</name>
</gene>
<organism evidence="2 3">
    <name type="scientific">Psychrobacillus psychrotolerans</name>
    <dbReference type="NCBI Taxonomy" id="126156"/>
    <lineage>
        <taxon>Bacteria</taxon>
        <taxon>Bacillati</taxon>
        <taxon>Bacillota</taxon>
        <taxon>Bacilli</taxon>
        <taxon>Bacillales</taxon>
        <taxon>Bacillaceae</taxon>
        <taxon>Psychrobacillus</taxon>
    </lineage>
</organism>
<dbReference type="EMBL" id="FOXU01000001">
    <property type="protein sequence ID" value="SFQ19342.1"/>
    <property type="molecule type" value="Genomic_DNA"/>
</dbReference>
<keyword evidence="1" id="KW-1133">Transmembrane helix</keyword>
<keyword evidence="1" id="KW-0812">Transmembrane</keyword>
<reference evidence="2" key="1">
    <citation type="submission" date="2016-10" db="EMBL/GenBank/DDBJ databases">
        <authorList>
            <person name="de Groot N.N."/>
        </authorList>
    </citation>
    <scope>NUCLEOTIDE SEQUENCE [LARGE SCALE GENOMIC DNA]</scope>
    <source>
        <strain evidence="2">DSM 11706</strain>
    </source>
</reference>